<feature type="chain" id="PRO_5027113940" evidence="3">
    <location>
        <begin position="17"/>
        <end position="101"/>
    </location>
</feature>
<keyword evidence="3" id="KW-0732">Signal</keyword>
<feature type="signal peptide" evidence="3">
    <location>
        <begin position="1"/>
        <end position="16"/>
    </location>
</feature>
<dbReference type="PROSITE" id="PS00233">
    <property type="entry name" value="CHIT_BIND_RR_1"/>
    <property type="match status" value="1"/>
</dbReference>
<dbReference type="PROSITE" id="PS51155">
    <property type="entry name" value="CHIT_BIND_RR_2"/>
    <property type="match status" value="1"/>
</dbReference>
<accession>A0A6J2UFB5</accession>
<sequence length="101" mass="10958">MKFIIVFAALFAAALAAPNQDAEILRYENDNIGVEGYNFALETSDGTSKQEQGQLKSLPEGDAIVVRGSFQYLDNEGQVHTTSYIADENGYQPQSADIPVA</sequence>
<dbReference type="InterPro" id="IPR031311">
    <property type="entry name" value="CHIT_BIND_RR_consensus"/>
</dbReference>
<evidence type="ECO:0000313" key="4">
    <source>
        <dbReference type="Proteomes" id="UP000504634"/>
    </source>
</evidence>
<dbReference type="InterPro" id="IPR050468">
    <property type="entry name" value="Cuticle_Struct_Prot"/>
</dbReference>
<dbReference type="PRINTS" id="PR00947">
    <property type="entry name" value="CUTICLE"/>
</dbReference>
<dbReference type="PANTHER" id="PTHR10380:SF218">
    <property type="entry name" value="ADULT CUTICLE PROTEIN 65AA-RELATED"/>
    <property type="match status" value="1"/>
</dbReference>
<dbReference type="GO" id="GO:0008010">
    <property type="term" value="F:structural constituent of chitin-based larval cuticle"/>
    <property type="evidence" value="ECO:0007669"/>
    <property type="project" value="TreeGrafter"/>
</dbReference>
<organism evidence="4 5">
    <name type="scientific">Drosophila lebanonensis</name>
    <name type="common">Fruit fly</name>
    <name type="synonym">Scaptodrosophila lebanonensis</name>
    <dbReference type="NCBI Taxonomy" id="7225"/>
    <lineage>
        <taxon>Eukaryota</taxon>
        <taxon>Metazoa</taxon>
        <taxon>Ecdysozoa</taxon>
        <taxon>Arthropoda</taxon>
        <taxon>Hexapoda</taxon>
        <taxon>Insecta</taxon>
        <taxon>Pterygota</taxon>
        <taxon>Neoptera</taxon>
        <taxon>Endopterygota</taxon>
        <taxon>Diptera</taxon>
        <taxon>Brachycera</taxon>
        <taxon>Muscomorpha</taxon>
        <taxon>Ephydroidea</taxon>
        <taxon>Drosophilidae</taxon>
        <taxon>Scaptodrosophila</taxon>
    </lineage>
</organism>
<dbReference type="InterPro" id="IPR000618">
    <property type="entry name" value="Insect_cuticle"/>
</dbReference>
<keyword evidence="1 2" id="KW-0193">Cuticle</keyword>
<keyword evidence="4" id="KW-1185">Reference proteome</keyword>
<gene>
    <name evidence="5" type="primary">LOC115632704</name>
</gene>
<dbReference type="RefSeq" id="XP_030385802.1">
    <property type="nucleotide sequence ID" value="XM_030529942.1"/>
</dbReference>
<proteinExistence type="predicted"/>
<evidence type="ECO:0000313" key="5">
    <source>
        <dbReference type="RefSeq" id="XP_030385802.1"/>
    </source>
</evidence>
<evidence type="ECO:0000256" key="2">
    <source>
        <dbReference type="PROSITE-ProRule" id="PRU00497"/>
    </source>
</evidence>
<name>A0A6J2UFB5_DROLE</name>
<dbReference type="GeneID" id="115632704"/>
<dbReference type="PANTHER" id="PTHR10380">
    <property type="entry name" value="CUTICLE PROTEIN"/>
    <property type="match status" value="1"/>
</dbReference>
<reference evidence="5" key="1">
    <citation type="submission" date="2025-08" db="UniProtKB">
        <authorList>
            <consortium name="RefSeq"/>
        </authorList>
    </citation>
    <scope>IDENTIFICATION</scope>
    <source>
        <strain evidence="5">11010-0011.00</strain>
        <tissue evidence="5">Whole body</tissue>
    </source>
</reference>
<dbReference type="Proteomes" id="UP000504634">
    <property type="component" value="Unplaced"/>
</dbReference>
<evidence type="ECO:0000256" key="3">
    <source>
        <dbReference type="SAM" id="SignalP"/>
    </source>
</evidence>
<dbReference type="GO" id="GO:0062129">
    <property type="term" value="C:chitin-based extracellular matrix"/>
    <property type="evidence" value="ECO:0007669"/>
    <property type="project" value="TreeGrafter"/>
</dbReference>
<protein>
    <submittedName>
        <fullName evidence="5">Larval cuticle protein 65Ag1-like</fullName>
    </submittedName>
</protein>
<evidence type="ECO:0000256" key="1">
    <source>
        <dbReference type="ARBA" id="ARBA00022460"/>
    </source>
</evidence>
<dbReference type="OrthoDB" id="7255276at2759"/>
<dbReference type="Pfam" id="PF00379">
    <property type="entry name" value="Chitin_bind_4"/>
    <property type="match status" value="1"/>
</dbReference>
<dbReference type="AlphaFoldDB" id="A0A6J2UFB5"/>